<name>A0ABX1Z311_9BACL</name>
<dbReference type="Proteomes" id="UP000658690">
    <property type="component" value="Unassembled WGS sequence"/>
</dbReference>
<dbReference type="RefSeq" id="WP_171689989.1">
    <property type="nucleotide sequence ID" value="NZ_WHOC01000070.1"/>
</dbReference>
<reference evidence="1 2" key="1">
    <citation type="submission" date="2019-10" db="EMBL/GenBank/DDBJ databases">
        <title>Description of Paenibacillus choica sp. nov.</title>
        <authorList>
            <person name="Carlier A."/>
            <person name="Qi S."/>
        </authorList>
    </citation>
    <scope>NUCLEOTIDE SEQUENCE [LARGE SCALE GENOMIC DNA]</scope>
    <source>
        <strain evidence="1 2">LMG 31460</strain>
    </source>
</reference>
<gene>
    <name evidence="1" type="ORF">GC102_13275</name>
</gene>
<evidence type="ECO:0000313" key="1">
    <source>
        <dbReference type="EMBL" id="NOU86739.1"/>
    </source>
</evidence>
<protein>
    <submittedName>
        <fullName evidence="1">Uncharacterized protein</fullName>
    </submittedName>
</protein>
<dbReference type="EMBL" id="WHOC01000070">
    <property type="protein sequence ID" value="NOU86739.1"/>
    <property type="molecule type" value="Genomic_DNA"/>
</dbReference>
<keyword evidence="2" id="KW-1185">Reference proteome</keyword>
<evidence type="ECO:0000313" key="2">
    <source>
        <dbReference type="Proteomes" id="UP000658690"/>
    </source>
</evidence>
<organism evidence="1 2">
    <name type="scientific">Paenibacillus germinis</name>
    <dbReference type="NCBI Taxonomy" id="2654979"/>
    <lineage>
        <taxon>Bacteria</taxon>
        <taxon>Bacillati</taxon>
        <taxon>Bacillota</taxon>
        <taxon>Bacilli</taxon>
        <taxon>Bacillales</taxon>
        <taxon>Paenibacillaceae</taxon>
        <taxon>Paenibacillus</taxon>
    </lineage>
</organism>
<sequence length="420" mass="48104">MSHFNTIFPNVSVLASYNSLDQVIRFEELERSEFDKAIADPFNRSNVDNAALIIHETSHYIDHLATLNGQRFLLETYNAYHGILSGDEQNYWHVAKLHKAIKKLKFQDYYKEFTTESLTTGKRHSDWSFANTFGQRFDADGISDPNRPIIFNNFKYMDNFVARIPLSVEALWEANAVAAEIQLHMASIMQIKDQGERKVSEKLLENRFKEWIYTPELLTYSCATQLVSARLGLEDIYFAFVVTKALSSICLNLPDIYYHRIKMPQSLAIPAARKRGLKYSQDPSIMFYLMVVNIQESGENILVNGRVDTEKVLSINGLPSKKVLESEIESEIHQFASRKQLIGDFIIQYQSLVANGLALFRKIGIDSSNSSLDYIDAAKDTFNLCGIDEYMNEDSGIIRRINIYEGIKERLDNFILACGY</sequence>
<comment type="caution">
    <text evidence="1">The sequence shown here is derived from an EMBL/GenBank/DDBJ whole genome shotgun (WGS) entry which is preliminary data.</text>
</comment>
<proteinExistence type="predicted"/>
<accession>A0ABX1Z311</accession>